<evidence type="ECO:0000256" key="1">
    <source>
        <dbReference type="SAM" id="MobiDB-lite"/>
    </source>
</evidence>
<evidence type="ECO:0000313" key="2">
    <source>
        <dbReference type="EMBL" id="NJP53851.1"/>
    </source>
</evidence>
<organism evidence="2 3">
    <name type="scientific">Streptomyces composti</name>
    <dbReference type="NCBI Taxonomy" id="2720025"/>
    <lineage>
        <taxon>Bacteria</taxon>
        <taxon>Bacillati</taxon>
        <taxon>Actinomycetota</taxon>
        <taxon>Actinomycetes</taxon>
        <taxon>Kitasatosporales</taxon>
        <taxon>Streptomycetaceae</taxon>
        <taxon>Streptomyces</taxon>
    </lineage>
</organism>
<evidence type="ECO:0000313" key="3">
    <source>
        <dbReference type="Proteomes" id="UP000730591"/>
    </source>
</evidence>
<feature type="compositionally biased region" description="Basic and acidic residues" evidence="1">
    <location>
        <begin position="1"/>
        <end position="17"/>
    </location>
</feature>
<accession>A0ABX1AJX7</accession>
<dbReference type="Proteomes" id="UP000730591">
    <property type="component" value="Unassembled WGS sequence"/>
</dbReference>
<proteinExistence type="predicted"/>
<comment type="caution">
    <text evidence="2">The sequence shown here is derived from an EMBL/GenBank/DDBJ whole genome shotgun (WGS) entry which is preliminary data.</text>
</comment>
<dbReference type="RefSeq" id="WP_167998672.1">
    <property type="nucleotide sequence ID" value="NZ_JAATEM010000049.1"/>
</dbReference>
<name>A0ABX1AJX7_9ACTN</name>
<keyword evidence="3" id="KW-1185">Reference proteome</keyword>
<reference evidence="2 3" key="1">
    <citation type="submission" date="2020-03" db="EMBL/GenBank/DDBJ databases">
        <title>WGS of actinomycetes isolated from Thailand.</title>
        <authorList>
            <person name="Thawai C."/>
        </authorList>
    </citation>
    <scope>NUCLEOTIDE SEQUENCE [LARGE SCALE GENOMIC DNA]</scope>
    <source>
        <strain evidence="2 3">SBST2-5</strain>
    </source>
</reference>
<protein>
    <submittedName>
        <fullName evidence="2">Uncharacterized protein</fullName>
    </submittedName>
</protein>
<dbReference type="EMBL" id="JAATEM010000049">
    <property type="protein sequence ID" value="NJP53851.1"/>
    <property type="molecule type" value="Genomic_DNA"/>
</dbReference>
<gene>
    <name evidence="2" type="ORF">HCJ93_28230</name>
</gene>
<feature type="region of interest" description="Disordered" evidence="1">
    <location>
        <begin position="1"/>
        <end position="20"/>
    </location>
</feature>
<sequence>MRTSAGERPDTVPDRAGRPGSVRCRVALAATDEARLADAAVTGPPDRVTAPSAHRTPAEAVTWALGSAFESLPEPVRRTAPLYVLSGDYSTWAARRFVRRCHDTGRRLRPSDSIGLEASELVRPYTTAAGHRGACYLLAPLAGDLFVPGVATAGGSAAVVLDLSLFPGGDPDTTGCLAVATAWRATRT</sequence>